<gene>
    <name evidence="1" type="ORF">BLNAU_22064</name>
</gene>
<comment type="caution">
    <text evidence="1">The sequence shown here is derived from an EMBL/GenBank/DDBJ whole genome shotgun (WGS) entry which is preliminary data.</text>
</comment>
<accession>A0ABQ9WU46</accession>
<dbReference type="Proteomes" id="UP001281761">
    <property type="component" value="Unassembled WGS sequence"/>
</dbReference>
<keyword evidence="2" id="KW-1185">Reference proteome</keyword>
<proteinExistence type="predicted"/>
<evidence type="ECO:0000313" key="1">
    <source>
        <dbReference type="EMBL" id="KAK2943022.1"/>
    </source>
</evidence>
<evidence type="ECO:0000313" key="2">
    <source>
        <dbReference type="Proteomes" id="UP001281761"/>
    </source>
</evidence>
<reference evidence="1 2" key="1">
    <citation type="journal article" date="2022" name="bioRxiv">
        <title>Genomics of Preaxostyla Flagellates Illuminates Evolutionary Transitions and the Path Towards Mitochondrial Loss.</title>
        <authorList>
            <person name="Novak L.V.F."/>
            <person name="Treitli S.C."/>
            <person name="Pyrih J."/>
            <person name="Halakuc P."/>
            <person name="Pipaliya S.V."/>
            <person name="Vacek V."/>
            <person name="Brzon O."/>
            <person name="Soukal P."/>
            <person name="Eme L."/>
            <person name="Dacks J.B."/>
            <person name="Karnkowska A."/>
            <person name="Elias M."/>
            <person name="Hampl V."/>
        </authorList>
    </citation>
    <scope>NUCLEOTIDE SEQUENCE [LARGE SCALE GENOMIC DNA]</scope>
    <source>
        <strain evidence="1">NAU3</strain>
        <tissue evidence="1">Gut</tissue>
    </source>
</reference>
<name>A0ABQ9WU46_9EUKA</name>
<organism evidence="1 2">
    <name type="scientific">Blattamonas nauphoetae</name>
    <dbReference type="NCBI Taxonomy" id="2049346"/>
    <lineage>
        <taxon>Eukaryota</taxon>
        <taxon>Metamonada</taxon>
        <taxon>Preaxostyla</taxon>
        <taxon>Oxymonadida</taxon>
        <taxon>Blattamonas</taxon>
    </lineage>
</organism>
<sequence length="98" mass="10718">MQSPKTHDSHGSPISLLENDILFHSSYFKKCAPSEEWSGTISSFPVEEDKNEMRVGTWPADPEEGANQQLQAFSSLSEALATLLTPPKENIVTIVDAG</sequence>
<protein>
    <submittedName>
        <fullName evidence="1">Uncharacterized protein</fullName>
    </submittedName>
</protein>
<dbReference type="EMBL" id="JARBJD010000368">
    <property type="protein sequence ID" value="KAK2943022.1"/>
    <property type="molecule type" value="Genomic_DNA"/>
</dbReference>